<sequence length="398" mass="42627">LDISGLLPLSTIREVSQSHAGIAASNSLSGQEKEPFDPFFEVDWSIGISAASRVGSDPVRNSLSITPEFSLTNIGLRSQFSLGAEAALSVSDAQLIRVETIGLSYGGLYALDALTRLNSSINIDLSQGDASAPGVPNNVVQLPLQISARGEAGIERQFGRFGLLGSLQLERNVQTPTLLSGNIEQDNSDRNFIGLGGNLRTSYEITPNLVGFVEGDLTRNWYDAAPVLPGIKLDGWNLGLRGGAQLNWRDVLVSEFSIGYRLRSFDDATIAQLGATIFGMDVNYTPNNAINAGVQLSTSLTPQDLNNSRPASIDYSAAANVGYQLNSVFALRGTVSGEWVRPVSGTENQTSVSAGAGADFTINKNLLLSADYSYSWAQRQPSDAEYEHALILGMRFSR</sequence>
<dbReference type="AlphaFoldDB" id="A0A3B0UB34"/>
<evidence type="ECO:0008006" key="2">
    <source>
        <dbReference type="Google" id="ProtNLM"/>
    </source>
</evidence>
<dbReference type="Pfam" id="PF10082">
    <property type="entry name" value="BBP2_2"/>
    <property type="match status" value="1"/>
</dbReference>
<feature type="non-terminal residue" evidence="1">
    <location>
        <position position="1"/>
    </location>
</feature>
<evidence type="ECO:0000313" key="1">
    <source>
        <dbReference type="EMBL" id="VAW21779.1"/>
    </source>
</evidence>
<protein>
    <recommendedName>
        <fullName evidence="2">Autotransporter domain-containing protein</fullName>
    </recommendedName>
</protein>
<organism evidence="1">
    <name type="scientific">hydrothermal vent metagenome</name>
    <dbReference type="NCBI Taxonomy" id="652676"/>
    <lineage>
        <taxon>unclassified sequences</taxon>
        <taxon>metagenomes</taxon>
        <taxon>ecological metagenomes</taxon>
    </lineage>
</organism>
<name>A0A3B0UB34_9ZZZZ</name>
<dbReference type="InterPro" id="IPR011250">
    <property type="entry name" value="OMP/PagP_B-barrel"/>
</dbReference>
<reference evidence="1" key="1">
    <citation type="submission" date="2018-06" db="EMBL/GenBank/DDBJ databases">
        <authorList>
            <person name="Zhirakovskaya E."/>
        </authorList>
    </citation>
    <scope>NUCLEOTIDE SEQUENCE</scope>
</reference>
<proteinExistence type="predicted"/>
<dbReference type="SUPFAM" id="SSF56925">
    <property type="entry name" value="OMPA-like"/>
    <property type="match status" value="1"/>
</dbReference>
<dbReference type="EMBL" id="UOEQ01000374">
    <property type="protein sequence ID" value="VAW21779.1"/>
    <property type="molecule type" value="Genomic_DNA"/>
</dbReference>
<dbReference type="InterPro" id="IPR018759">
    <property type="entry name" value="BBP2_2"/>
</dbReference>
<gene>
    <name evidence="1" type="ORF">MNBD_ALPHA11-1933</name>
</gene>
<accession>A0A3B0UB34</accession>